<organism evidence="1 2">
    <name type="scientific">Ruthenibacterium lactatiformans</name>
    <dbReference type="NCBI Taxonomy" id="1550024"/>
    <lineage>
        <taxon>Bacteria</taxon>
        <taxon>Bacillati</taxon>
        <taxon>Bacillota</taxon>
        <taxon>Clostridia</taxon>
        <taxon>Eubacteriales</taxon>
        <taxon>Oscillospiraceae</taxon>
        <taxon>Ruthenibacterium</taxon>
    </lineage>
</organism>
<evidence type="ECO:0000313" key="1">
    <source>
        <dbReference type="EMBL" id="KUE77325.1"/>
    </source>
</evidence>
<name>A0A0W7TU13_9FIRM</name>
<protein>
    <submittedName>
        <fullName evidence="1">Uncharacterized protein</fullName>
    </submittedName>
</protein>
<dbReference type="Proteomes" id="UP000053433">
    <property type="component" value="Unassembled WGS sequence"/>
</dbReference>
<sequence>MTPRSGSNKTARAAVLHAAMFPKPRAGARKRTECAQPRQRRFWGYYSIKKPESKKSFDGGRNTYYNEL</sequence>
<evidence type="ECO:0000313" key="2">
    <source>
        <dbReference type="Proteomes" id="UP000053433"/>
    </source>
</evidence>
<dbReference type="EMBL" id="LMUA01000003">
    <property type="protein sequence ID" value="KUE77325.1"/>
    <property type="molecule type" value="Genomic_DNA"/>
</dbReference>
<gene>
    <name evidence="1" type="ORF">ASJ35_03355</name>
</gene>
<proteinExistence type="predicted"/>
<reference evidence="1 2" key="1">
    <citation type="submission" date="2015-10" db="EMBL/GenBank/DDBJ databases">
        <title>A novel member of the family Ruminococcaceae isolated from human faeces.</title>
        <authorList>
            <person name="Shkoporov A.N."/>
            <person name="Chaplin A.V."/>
            <person name="Motuzova O.V."/>
            <person name="Kafarskaia L.I."/>
            <person name="Efimov B.A."/>
        </authorList>
    </citation>
    <scope>NUCLEOTIDE SEQUENCE [LARGE SCALE GENOMIC DNA]</scope>
    <source>
        <strain evidence="1 2">668</strain>
    </source>
</reference>
<comment type="caution">
    <text evidence="1">The sequence shown here is derived from an EMBL/GenBank/DDBJ whole genome shotgun (WGS) entry which is preliminary data.</text>
</comment>
<dbReference type="AlphaFoldDB" id="A0A0W7TU13"/>
<accession>A0A0W7TU13</accession>